<evidence type="ECO:0000313" key="6">
    <source>
        <dbReference type="RefSeq" id="XP_017857104.1"/>
    </source>
</evidence>
<evidence type="ECO:0000256" key="1">
    <source>
        <dbReference type="ARBA" id="ARBA00004273"/>
    </source>
</evidence>
<reference evidence="5" key="2">
    <citation type="journal article" date="2016" name="G3 (Bethesda)">
        <title>Genome Evolution in Three Species of Cactophilic Drosophila.</title>
        <authorList>
            <person name="Sanchez-Flores A."/>
            <person name="Penazola F."/>
            <person name="Carpinteyro-Ponce J."/>
            <person name="Nazario-Yepiz N."/>
            <person name="Abreu-Goodger C."/>
            <person name="Machado C.A."/>
            <person name="Markow T.A."/>
        </authorList>
    </citation>
    <scope>NUCLEOTIDE SEQUENCE [LARGE SCALE GENOMIC DNA]</scope>
</reference>
<keyword evidence="2" id="KW-0479">Metal-binding</keyword>
<evidence type="ECO:0000256" key="3">
    <source>
        <dbReference type="ARBA" id="ARBA00022737"/>
    </source>
</evidence>
<dbReference type="Proteomes" id="UP000694904">
    <property type="component" value="Chromosome 2"/>
</dbReference>
<evidence type="ECO:0000256" key="4">
    <source>
        <dbReference type="ARBA" id="ARBA00023136"/>
    </source>
</evidence>
<comment type="subcellular location">
    <subcellularLocation>
        <location evidence="1">Mitochondrion inner membrane</location>
    </subcellularLocation>
</comment>
<evidence type="ECO:0000313" key="5">
    <source>
        <dbReference type="Proteomes" id="UP000694904"/>
    </source>
</evidence>
<reference evidence="6" key="3">
    <citation type="submission" date="2025-08" db="UniProtKB">
        <authorList>
            <consortium name="RefSeq"/>
        </authorList>
    </citation>
    <scope>IDENTIFICATION</scope>
    <source>
        <tissue evidence="6">Whole organism</tissue>
    </source>
</reference>
<gene>
    <name evidence="6" type="primary">LOC108609837</name>
</gene>
<organism evidence="5 6">
    <name type="scientific">Drosophila arizonae</name>
    <name type="common">Fruit fly</name>
    <dbReference type="NCBI Taxonomy" id="7263"/>
    <lineage>
        <taxon>Eukaryota</taxon>
        <taxon>Metazoa</taxon>
        <taxon>Ecdysozoa</taxon>
        <taxon>Arthropoda</taxon>
        <taxon>Hexapoda</taxon>
        <taxon>Insecta</taxon>
        <taxon>Pterygota</taxon>
        <taxon>Neoptera</taxon>
        <taxon>Endopterygota</taxon>
        <taxon>Diptera</taxon>
        <taxon>Brachycera</taxon>
        <taxon>Muscomorpha</taxon>
        <taxon>Ephydroidea</taxon>
        <taxon>Drosophilidae</taxon>
        <taxon>Drosophila</taxon>
    </lineage>
</organism>
<proteinExistence type="predicted"/>
<protein>
    <submittedName>
        <fullName evidence="6">Calcium uptake protein 1 homolog, mitochondrial</fullName>
    </submittedName>
</protein>
<dbReference type="GeneID" id="108609837"/>
<accession>A0ABM1NQ68</accession>
<dbReference type="InterPro" id="IPR011992">
    <property type="entry name" value="EF-hand-dom_pair"/>
</dbReference>
<keyword evidence="3" id="KW-0677">Repeat</keyword>
<dbReference type="InterPro" id="IPR039800">
    <property type="entry name" value="MICU1/2/3"/>
</dbReference>
<dbReference type="PANTHER" id="PTHR12294">
    <property type="entry name" value="EF HAND DOMAIN FAMILY A1,A2-RELATED"/>
    <property type="match status" value="1"/>
</dbReference>
<dbReference type="RefSeq" id="XP_017857104.1">
    <property type="nucleotide sequence ID" value="XM_018001615.1"/>
</dbReference>
<sequence length="479" mass="56142">MEKLFEIDVKFKIVGIQARGSIMRVTCKSILRKWTNQRGSNWRVAKERLHALKFYMLLITADCLNWPRSLIEASSDAGNRQEEPLPRRRGKRANMLLQNWKSLLSLSAEASHDSSHFRFRSLTIRDYENQLRSHSTHKKIFCYFATIKVRSDAGKWIVYMTPKDFVRSMSPSWMQPEGLGLNNFFKMHKDSMQKLVIRGVSRDSIFYKLRPDGMLTYSDFLYLLQLVVLSERYFEMGFELLDSEGKQMLDKNDMSLLLFGASDGRMKIKTSAKRYLFGPDLDQKLSLDSLLRFKRQLFHDIIQIEFNTLKRKPRKTQGEMTDESASRISEMRFANLLLAYARIPGHRKKEILQRTYARYKDNRRGVTLEEFMSFFKFIQHLPVIQTALSYHILAGAGVSRRTFKHISDVIVGVPLSAHIIDIIFTVFVDELTGFLNCTDFIDMARQRISRCTRKSFKLARVFKHIYRCAEKTLFRYSQS</sequence>
<keyword evidence="5" id="KW-1185">Reference proteome</keyword>
<reference evidence="5" key="1">
    <citation type="journal article" date="1997" name="Nucleic Acids Res.">
        <title>tRNAscan-SE: a program for improved detection of transfer RNA genes in genomic sequence.</title>
        <authorList>
            <person name="Lowe T.M."/>
            <person name="Eddy S.R."/>
        </authorList>
    </citation>
    <scope>NUCLEOTIDE SEQUENCE [LARGE SCALE GENOMIC DNA]</scope>
</reference>
<dbReference type="PANTHER" id="PTHR12294:SF1">
    <property type="entry name" value="CALCIUM UPTAKE PROTEIN 1, MITOCHONDRIAL"/>
    <property type="match status" value="1"/>
</dbReference>
<evidence type="ECO:0000256" key="2">
    <source>
        <dbReference type="ARBA" id="ARBA00022723"/>
    </source>
</evidence>
<name>A0ABM1NQ68_DROAR</name>
<keyword evidence="4" id="KW-0472">Membrane</keyword>
<dbReference type="SUPFAM" id="SSF47473">
    <property type="entry name" value="EF-hand"/>
    <property type="match status" value="1"/>
</dbReference>